<feature type="domain" description="BD-FAE-like" evidence="1">
    <location>
        <begin position="40"/>
        <end position="139"/>
    </location>
</feature>
<evidence type="ECO:0000313" key="2">
    <source>
        <dbReference type="EMBL" id="SCW02811.1"/>
    </source>
</evidence>
<dbReference type="InterPro" id="IPR049492">
    <property type="entry name" value="BD-FAE-like_dom"/>
</dbReference>
<sequence>MKLSAFFLRFGFYSVNGSMDSPVTGLTDEEVRKYDKTVTFYKTTNDNAPRRALVFIHGGAWIDDKNTPYDFYEFSEKMIELAEGELEFSLYSIEYRLSPAIKHPTHMYDVIDNLYQLALQEEIEEINILGHSVGATLAWQVLSWTFEQTPFDDFQRQYRIGIVRSRLCHCFLVDGIFSLKELLDEYPSYNYFVSQAFRSIEEFDDPATSELSFPSKISIHVIHSYEDELLTLRQSNYLCSILQSSRQRYHCFFDSFGKHNDVYCNKDLARYVLKAML</sequence>
<evidence type="ECO:0000313" key="3">
    <source>
        <dbReference type="Proteomes" id="UP000190831"/>
    </source>
</evidence>
<dbReference type="InterPro" id="IPR029058">
    <property type="entry name" value="AB_hydrolase_fold"/>
</dbReference>
<protein>
    <submittedName>
        <fullName evidence="2">LAFE_0F14796g1_1</fullName>
    </submittedName>
</protein>
<proteinExistence type="predicted"/>
<keyword evidence="3" id="KW-1185">Reference proteome</keyword>
<evidence type="ECO:0000259" key="1">
    <source>
        <dbReference type="Pfam" id="PF20434"/>
    </source>
</evidence>
<name>A0A1G4MGD3_LACFM</name>
<dbReference type="Pfam" id="PF20434">
    <property type="entry name" value="BD-FAE"/>
    <property type="match status" value="1"/>
</dbReference>
<dbReference type="Proteomes" id="UP000190831">
    <property type="component" value="Chromosome F"/>
</dbReference>
<dbReference type="STRING" id="4955.A0A1G4MGD3"/>
<gene>
    <name evidence="2" type="ORF">LAFE_0F14796G</name>
</gene>
<organism evidence="2 3">
    <name type="scientific">Lachancea fermentati</name>
    <name type="common">Zygosaccharomyces fermentati</name>
    <dbReference type="NCBI Taxonomy" id="4955"/>
    <lineage>
        <taxon>Eukaryota</taxon>
        <taxon>Fungi</taxon>
        <taxon>Dikarya</taxon>
        <taxon>Ascomycota</taxon>
        <taxon>Saccharomycotina</taxon>
        <taxon>Saccharomycetes</taxon>
        <taxon>Saccharomycetales</taxon>
        <taxon>Saccharomycetaceae</taxon>
        <taxon>Lachancea</taxon>
    </lineage>
</organism>
<dbReference type="AlphaFoldDB" id="A0A1G4MGD3"/>
<accession>A0A1G4MGD3</accession>
<reference evidence="3" key="1">
    <citation type="submission" date="2016-03" db="EMBL/GenBank/DDBJ databases">
        <authorList>
            <person name="Devillers H."/>
        </authorList>
    </citation>
    <scope>NUCLEOTIDE SEQUENCE [LARGE SCALE GENOMIC DNA]</scope>
</reference>
<dbReference type="SUPFAM" id="SSF53474">
    <property type="entry name" value="alpha/beta-Hydrolases"/>
    <property type="match status" value="1"/>
</dbReference>
<dbReference type="Gene3D" id="3.40.50.1820">
    <property type="entry name" value="alpha/beta hydrolase"/>
    <property type="match status" value="1"/>
</dbReference>
<dbReference type="OMA" id="DHYDIMK"/>
<dbReference type="OrthoDB" id="420264at2759"/>
<dbReference type="EMBL" id="LT598490">
    <property type="protein sequence ID" value="SCW02811.1"/>
    <property type="molecule type" value="Genomic_DNA"/>
</dbReference>